<feature type="region of interest" description="Disordered" evidence="1">
    <location>
        <begin position="1"/>
        <end position="35"/>
    </location>
</feature>
<feature type="compositionally biased region" description="Polar residues" evidence="1">
    <location>
        <begin position="288"/>
        <end position="320"/>
    </location>
</feature>
<dbReference type="PANTHER" id="PTHR43830:SF3">
    <property type="entry name" value="PROTEIN PSP1"/>
    <property type="match status" value="1"/>
</dbReference>
<protein>
    <recommendedName>
        <fullName evidence="2">PSP1 C-terminal domain-containing protein</fullName>
    </recommendedName>
</protein>
<dbReference type="AlphaFoldDB" id="A0A1E3QRV1"/>
<evidence type="ECO:0000313" key="4">
    <source>
        <dbReference type="Proteomes" id="UP000094336"/>
    </source>
</evidence>
<accession>A0A1E3QRV1</accession>
<name>A0A1E3QRV1_9ASCO</name>
<evidence type="ECO:0000259" key="2">
    <source>
        <dbReference type="PROSITE" id="PS51411"/>
    </source>
</evidence>
<dbReference type="EMBL" id="KV454430">
    <property type="protein sequence ID" value="ODQ80224.1"/>
    <property type="molecule type" value="Genomic_DNA"/>
</dbReference>
<dbReference type="Pfam" id="PF04468">
    <property type="entry name" value="PSP1"/>
    <property type="match status" value="1"/>
</dbReference>
<evidence type="ECO:0000256" key="1">
    <source>
        <dbReference type="SAM" id="MobiDB-lite"/>
    </source>
</evidence>
<dbReference type="InterPro" id="IPR047767">
    <property type="entry name" value="PSP1-like"/>
</dbReference>
<feature type="compositionally biased region" description="Polar residues" evidence="1">
    <location>
        <begin position="150"/>
        <end position="163"/>
    </location>
</feature>
<sequence length="719" mass="81291">MSFKSSMFVSPNYTSTGNVTEERNVESTSGKWNPFAAESTHRPLLIGDPHDSSQPDDFNNILFEKLAKLSVSNNYPSQTSKLGEFRNRRPSTSSSFAESKFQSFFPEESGVIAEEYNAFHLPMELQGGVSNISTRRPSYAAEVFTSGGSFAATTNDAPQNGGTNPLLGSRPNGMDSQAPIWGYKAQAYPYLLDSFGKPFEYAPEALEPAAYANPDDRFNQYNYPRLNEFNQYTPGNTYDGSSQAFQPYQPYKTRLNEFQSRRLSQFDTASFAWNGSNQGGSQKGYGYGNSQPPHQDQNQYDLNHGNRFSQGSHGRGQQRSNRSRHSVSYAHYPNNNHSPGAVNLPSDPNQLVKLDSGLLLTNNYIMASKDLKQIYKQTLPYFGYCTTGETFDTEEASAKEEAEKSLTTANEIMLELDDLLDPEKHSEIQSLVSFLRNLNNLSPYTRHSNSHGGNANGANSSTRTLLLLTLVMNKNGKMEILCLPNSNLFLQKHDLVVIDGDRGKDLVMILKPMVDLKYAILFNFLRKREHLKSLYIQSSEGEAEGSATTTSTTEDNEFIISLPTKQVLRFATPQECHQLPMKYMEECKSFLLAKLKIEELGLAHHITLIQSEYQFDFKKLIFYYFAGFQRVDFRGLIKELFKVYKTRIWLCAVLPDFQERERLNTTGPKPTTITSIEDFEGLNEHICDFHSLNILSLVQQLKKEIVETNFYGFKKINIS</sequence>
<dbReference type="OrthoDB" id="243127at2759"/>
<feature type="region of interest" description="Disordered" evidence="1">
    <location>
        <begin position="275"/>
        <end position="344"/>
    </location>
</feature>
<reference evidence="4" key="1">
    <citation type="submission" date="2016-05" db="EMBL/GenBank/DDBJ databases">
        <title>Comparative genomics of biotechnologically important yeasts.</title>
        <authorList>
            <consortium name="DOE Joint Genome Institute"/>
            <person name="Riley R."/>
            <person name="Haridas S."/>
            <person name="Wolfe K.H."/>
            <person name="Lopes M.R."/>
            <person name="Hittinger C.T."/>
            <person name="Goker M."/>
            <person name="Salamov A."/>
            <person name="Wisecaver J."/>
            <person name="Long T.M."/>
            <person name="Aerts A.L."/>
            <person name="Barry K."/>
            <person name="Choi C."/>
            <person name="Clum A."/>
            <person name="Coughlan A.Y."/>
            <person name="Deshpande S."/>
            <person name="Douglass A.P."/>
            <person name="Hanson S.J."/>
            <person name="Klenk H.-P."/>
            <person name="Labutti K."/>
            <person name="Lapidus A."/>
            <person name="Lindquist E."/>
            <person name="Lipzen A."/>
            <person name="Meier-Kolthoff J.P."/>
            <person name="Ohm R.A."/>
            <person name="Otillar R.P."/>
            <person name="Pangilinan J."/>
            <person name="Peng Y."/>
            <person name="Rokas A."/>
            <person name="Rosa C.A."/>
            <person name="Scheuner C."/>
            <person name="Sibirny A.A."/>
            <person name="Slot J.C."/>
            <person name="Stielow J.B."/>
            <person name="Sun H."/>
            <person name="Kurtzman C.P."/>
            <person name="Blackwell M."/>
            <person name="Grigoriev I.V."/>
            <person name="Jeffries T.W."/>
        </authorList>
    </citation>
    <scope>NUCLEOTIDE SEQUENCE [LARGE SCALE GENOMIC DNA]</scope>
    <source>
        <strain evidence="4">NRRL Y-12698</strain>
    </source>
</reference>
<dbReference type="Proteomes" id="UP000094336">
    <property type="component" value="Unassembled WGS sequence"/>
</dbReference>
<feature type="domain" description="PSP1 C-terminal" evidence="2">
    <location>
        <begin position="565"/>
        <end position="653"/>
    </location>
</feature>
<dbReference type="InterPro" id="IPR007557">
    <property type="entry name" value="PSP1_C"/>
</dbReference>
<dbReference type="PANTHER" id="PTHR43830">
    <property type="entry name" value="PROTEIN PSP1"/>
    <property type="match status" value="1"/>
</dbReference>
<feature type="compositionally biased region" description="Polar residues" evidence="1">
    <location>
        <begin position="1"/>
        <end position="19"/>
    </location>
</feature>
<feature type="compositionally biased region" description="Gly residues" evidence="1">
    <location>
        <begin position="277"/>
        <end position="287"/>
    </location>
</feature>
<organism evidence="3 4">
    <name type="scientific">Babjeviella inositovora NRRL Y-12698</name>
    <dbReference type="NCBI Taxonomy" id="984486"/>
    <lineage>
        <taxon>Eukaryota</taxon>
        <taxon>Fungi</taxon>
        <taxon>Dikarya</taxon>
        <taxon>Ascomycota</taxon>
        <taxon>Saccharomycotina</taxon>
        <taxon>Pichiomycetes</taxon>
        <taxon>Serinales incertae sedis</taxon>
        <taxon>Babjeviella</taxon>
    </lineage>
</organism>
<proteinExistence type="predicted"/>
<dbReference type="GeneID" id="30150514"/>
<dbReference type="GO" id="GO:0005737">
    <property type="term" value="C:cytoplasm"/>
    <property type="evidence" value="ECO:0007669"/>
    <property type="project" value="TreeGrafter"/>
</dbReference>
<gene>
    <name evidence="3" type="ORF">BABINDRAFT_7689</name>
</gene>
<dbReference type="PROSITE" id="PS51411">
    <property type="entry name" value="PSP1_C"/>
    <property type="match status" value="1"/>
</dbReference>
<feature type="region of interest" description="Disordered" evidence="1">
    <location>
        <begin position="150"/>
        <end position="169"/>
    </location>
</feature>
<keyword evidence="4" id="KW-1185">Reference proteome</keyword>
<evidence type="ECO:0000313" key="3">
    <source>
        <dbReference type="EMBL" id="ODQ80224.1"/>
    </source>
</evidence>
<dbReference type="RefSeq" id="XP_018985552.1">
    <property type="nucleotide sequence ID" value="XM_019132661.1"/>
</dbReference>